<accession>A0A915DY23</accession>
<feature type="region of interest" description="Disordered" evidence="1">
    <location>
        <begin position="315"/>
        <end position="342"/>
    </location>
</feature>
<evidence type="ECO:0000313" key="2">
    <source>
        <dbReference type="Proteomes" id="UP000887574"/>
    </source>
</evidence>
<name>A0A915DY23_9BILA</name>
<feature type="region of interest" description="Disordered" evidence="1">
    <location>
        <begin position="548"/>
        <end position="593"/>
    </location>
</feature>
<dbReference type="Pfam" id="PF16184">
    <property type="entry name" value="Cadherin_3"/>
    <property type="match status" value="1"/>
</dbReference>
<evidence type="ECO:0000313" key="3">
    <source>
        <dbReference type="WBParaSite" id="jg24675"/>
    </source>
</evidence>
<dbReference type="AlphaFoldDB" id="A0A915DY23"/>
<proteinExistence type="predicted"/>
<sequence>MFRPTHFQVNHASKPANQVIYKVVQAPSNGIKLFSTSTDPPASSQPLLEFSQAMVNKGSIGVEHIPLSDHDKMDVVGLEVEGTTRVLLVSIEPLALHLFNHSEILFEQGRLTWCSISNSHLGAESNGERSRIFYNITKAPENGSFYWVAGEKEANWFTQKNVDDGDVLYAQLNMNAFKDSFSFVLGNDEMELLQKSSSIRILPAIQAQPLLTHPRTITQISLVHLNVSSLDGSSPRFLVITPPQLGRLFLHPQPNHSAVFFTHSDIQEGRLFFHAFELQHPSNQRVVEQIELELRSDSVQPARFLWPIDIRPEEGEDAGMVNPGSRNQPSNQQPDGPRLAAPPDLDYRFPVAILAIVVLSISGMLFCHRRGGSKTGDDGSGRHIPGIAGHRPLPDLDDVVGPHLRFQASSSSSSGGVRNKTLGGGLTATKSNESSLLDSTVYASIGRQPHKGKSDTTTAASKAGILAQTSQKPSIAGAIRRPILPGGSAIPTPVAAAVSAAPVVPSTFATFETTPSEQVKRMPPITIALPRQQQHNYRQLAVAAAAAAASRTEGREKRGSSSSSNSRGEQDKAIDRQGGEDRSQVTPANIVAQPKLKNAIVNPARLKENQYWV</sequence>
<organism evidence="2 3">
    <name type="scientific">Ditylenchus dipsaci</name>
    <dbReference type="NCBI Taxonomy" id="166011"/>
    <lineage>
        <taxon>Eukaryota</taxon>
        <taxon>Metazoa</taxon>
        <taxon>Ecdysozoa</taxon>
        <taxon>Nematoda</taxon>
        <taxon>Chromadorea</taxon>
        <taxon>Rhabditida</taxon>
        <taxon>Tylenchina</taxon>
        <taxon>Tylenchomorpha</taxon>
        <taxon>Sphaerularioidea</taxon>
        <taxon>Anguinidae</taxon>
        <taxon>Anguininae</taxon>
        <taxon>Ditylenchus</taxon>
    </lineage>
</organism>
<evidence type="ECO:0000256" key="1">
    <source>
        <dbReference type="SAM" id="MobiDB-lite"/>
    </source>
</evidence>
<dbReference type="Proteomes" id="UP000887574">
    <property type="component" value="Unplaced"/>
</dbReference>
<dbReference type="InterPro" id="IPR051561">
    <property type="entry name" value="FRAS1_ECM"/>
</dbReference>
<feature type="compositionally biased region" description="Polar residues" evidence="1">
    <location>
        <begin position="324"/>
        <end position="334"/>
    </location>
</feature>
<feature type="region of interest" description="Disordered" evidence="1">
    <location>
        <begin position="372"/>
        <end position="392"/>
    </location>
</feature>
<reference evidence="3" key="1">
    <citation type="submission" date="2022-11" db="UniProtKB">
        <authorList>
            <consortium name="WormBaseParasite"/>
        </authorList>
    </citation>
    <scope>IDENTIFICATION</scope>
</reference>
<dbReference type="WBParaSite" id="jg24675">
    <property type="protein sequence ID" value="jg24675"/>
    <property type="gene ID" value="jg24675"/>
</dbReference>
<feature type="compositionally biased region" description="Basic and acidic residues" evidence="1">
    <location>
        <begin position="568"/>
        <end position="583"/>
    </location>
</feature>
<dbReference type="PANTHER" id="PTHR45739:SF8">
    <property type="entry name" value="FRAS1-RELATED EXTRACELLULAR MATRIX PROTEIN 1"/>
    <property type="match status" value="1"/>
</dbReference>
<dbReference type="PANTHER" id="PTHR45739">
    <property type="entry name" value="MATRIX PROTEIN, PUTATIVE-RELATED"/>
    <property type="match status" value="1"/>
</dbReference>
<protein>
    <submittedName>
        <fullName evidence="3">Uncharacterized protein</fullName>
    </submittedName>
</protein>
<dbReference type="GO" id="GO:0009653">
    <property type="term" value="P:anatomical structure morphogenesis"/>
    <property type="evidence" value="ECO:0007669"/>
    <property type="project" value="TreeGrafter"/>
</dbReference>
<feature type="region of interest" description="Disordered" evidence="1">
    <location>
        <begin position="407"/>
        <end position="430"/>
    </location>
</feature>
<keyword evidence="2" id="KW-1185">Reference proteome</keyword>